<comment type="similarity">
    <text evidence="1">Belongs to the iron/ascorbate-dependent oxidoreductase family.</text>
</comment>
<evidence type="ECO:0000256" key="1">
    <source>
        <dbReference type="RuleBase" id="RU003682"/>
    </source>
</evidence>
<dbReference type="InterPro" id="IPR044862">
    <property type="entry name" value="Pro_4_hyd_alph_FE2OG_OXY"/>
</dbReference>
<dbReference type="SUPFAM" id="SSF51197">
    <property type="entry name" value="Clavaminate synthase-like"/>
    <property type="match status" value="1"/>
</dbReference>
<dbReference type="AlphaFoldDB" id="A0A9N8ET78"/>
<dbReference type="Gene3D" id="2.60.120.620">
    <property type="entry name" value="q2cbj1_9rhob like domain"/>
    <property type="match status" value="1"/>
</dbReference>
<dbReference type="EMBL" id="CAICTM010001627">
    <property type="protein sequence ID" value="CAB9525091.1"/>
    <property type="molecule type" value="Genomic_DNA"/>
</dbReference>
<dbReference type="Pfam" id="PF13640">
    <property type="entry name" value="2OG-FeII_Oxy_3"/>
    <property type="match status" value="1"/>
</dbReference>
<keyword evidence="1" id="KW-0408">Iron</keyword>
<dbReference type="GO" id="GO:0046872">
    <property type="term" value="F:metal ion binding"/>
    <property type="evidence" value="ECO:0007669"/>
    <property type="project" value="UniProtKB-KW"/>
</dbReference>
<reference evidence="5" key="1">
    <citation type="submission" date="2020-06" db="EMBL/GenBank/DDBJ databases">
        <authorList>
            <consortium name="Plant Systems Biology data submission"/>
        </authorList>
    </citation>
    <scope>NUCLEOTIDE SEQUENCE</scope>
    <source>
        <strain evidence="5">D6</strain>
    </source>
</reference>
<sequence length="336" mass="36897">MMTKTSLRLLPLLLLTVLSLCQAFLPLLQYPNRISTTTTTISRRFSFEDDWLEDDDEDHDIYWLEDFAAENEDQSLGEAIGAGEAVVCIPDVASREETLDLFQAGLNAVARRDEPAARGRSRFSVSDPEAFSSDVVLLCDEILCRVLDHLDDTIPSIFETLFVPDDIANDWADQQPLNAQGEQPTVPPPDHIRDMCDSLRDLYLMGELEWSEGEPAINVYEGGGYFGAHKDHLALTVLIPLTTPDSDFEGGGTGFWKGNREVDENPATQPDLILKPPAGSALIFGGDVTHAGMPVAAGYRSVFVCSFSTKTPVSQPDRLHGMQAPPKVSPNFKGTI</sequence>
<accession>A0A9N8ET78</accession>
<proteinExistence type="inferred from homology"/>
<organism evidence="5 6">
    <name type="scientific">Seminavis robusta</name>
    <dbReference type="NCBI Taxonomy" id="568900"/>
    <lineage>
        <taxon>Eukaryota</taxon>
        <taxon>Sar</taxon>
        <taxon>Stramenopiles</taxon>
        <taxon>Ochrophyta</taxon>
        <taxon>Bacillariophyta</taxon>
        <taxon>Bacillariophyceae</taxon>
        <taxon>Bacillariophycidae</taxon>
        <taxon>Naviculales</taxon>
        <taxon>Naviculaceae</taxon>
        <taxon>Seminavis</taxon>
    </lineage>
</organism>
<feature type="domain" description="Fe2OG dioxygenase" evidence="4">
    <location>
        <begin position="211"/>
        <end position="310"/>
    </location>
</feature>
<dbReference type="InterPro" id="IPR005123">
    <property type="entry name" value="Oxoglu/Fe-dep_dioxygenase_dom"/>
</dbReference>
<evidence type="ECO:0000256" key="2">
    <source>
        <dbReference type="SAM" id="MobiDB-lite"/>
    </source>
</evidence>
<protein>
    <recommendedName>
        <fullName evidence="4">Fe2OG dioxygenase domain-containing protein</fullName>
    </recommendedName>
</protein>
<dbReference type="PROSITE" id="PS51471">
    <property type="entry name" value="FE2OG_OXY"/>
    <property type="match status" value="1"/>
</dbReference>
<dbReference type="OrthoDB" id="203253at2759"/>
<feature type="region of interest" description="Disordered" evidence="2">
    <location>
        <begin position="314"/>
        <end position="336"/>
    </location>
</feature>
<evidence type="ECO:0000313" key="5">
    <source>
        <dbReference type="EMBL" id="CAB9525091.1"/>
    </source>
</evidence>
<keyword evidence="3" id="KW-0732">Signal</keyword>
<evidence type="ECO:0000313" key="6">
    <source>
        <dbReference type="Proteomes" id="UP001153069"/>
    </source>
</evidence>
<keyword evidence="1" id="KW-0560">Oxidoreductase</keyword>
<comment type="caution">
    <text evidence="5">The sequence shown here is derived from an EMBL/GenBank/DDBJ whole genome shotgun (WGS) entry which is preliminary data.</text>
</comment>
<keyword evidence="6" id="KW-1185">Reference proteome</keyword>
<feature type="chain" id="PRO_5040273187" description="Fe2OG dioxygenase domain-containing protein" evidence="3">
    <location>
        <begin position="24"/>
        <end position="336"/>
    </location>
</feature>
<name>A0A9N8ET78_9STRA</name>
<dbReference type="Proteomes" id="UP001153069">
    <property type="component" value="Unassembled WGS sequence"/>
</dbReference>
<evidence type="ECO:0000259" key="4">
    <source>
        <dbReference type="PROSITE" id="PS51471"/>
    </source>
</evidence>
<evidence type="ECO:0000256" key="3">
    <source>
        <dbReference type="SAM" id="SignalP"/>
    </source>
</evidence>
<feature type="signal peptide" evidence="3">
    <location>
        <begin position="1"/>
        <end position="23"/>
    </location>
</feature>
<gene>
    <name evidence="5" type="ORF">SEMRO_1629_G287060.1</name>
</gene>
<dbReference type="GO" id="GO:0016491">
    <property type="term" value="F:oxidoreductase activity"/>
    <property type="evidence" value="ECO:0007669"/>
    <property type="project" value="UniProtKB-KW"/>
</dbReference>
<keyword evidence="1" id="KW-0479">Metal-binding</keyword>